<dbReference type="PANTHER" id="PTHR46797:SF1">
    <property type="entry name" value="METHYLPHOSPHONATE SYNTHASE"/>
    <property type="match status" value="1"/>
</dbReference>
<dbReference type="Proteomes" id="UP001527866">
    <property type="component" value="Unassembled WGS sequence"/>
</dbReference>
<dbReference type="Pfam" id="PF01381">
    <property type="entry name" value="HTH_3"/>
    <property type="match status" value="1"/>
</dbReference>
<gene>
    <name evidence="3" type="ORF">O4J56_15750</name>
</gene>
<feature type="domain" description="HTH cro/C1-type" evidence="2">
    <location>
        <begin position="18"/>
        <end position="72"/>
    </location>
</feature>
<dbReference type="Pfam" id="PF07883">
    <property type="entry name" value="Cupin_2"/>
    <property type="match status" value="1"/>
</dbReference>
<dbReference type="RefSeq" id="WP_270686551.1">
    <property type="nucleotide sequence ID" value="NZ_JAQFWQ010000042.1"/>
</dbReference>
<dbReference type="InterPro" id="IPR010982">
    <property type="entry name" value="Lambda_DNA-bd_dom_sf"/>
</dbReference>
<evidence type="ECO:0000313" key="4">
    <source>
        <dbReference type="Proteomes" id="UP001527866"/>
    </source>
</evidence>
<dbReference type="EMBL" id="JAQFWQ010000042">
    <property type="protein sequence ID" value="MDA2812098.1"/>
    <property type="molecule type" value="Genomic_DNA"/>
</dbReference>
<evidence type="ECO:0000259" key="2">
    <source>
        <dbReference type="PROSITE" id="PS50943"/>
    </source>
</evidence>
<dbReference type="InterPro" id="IPR014710">
    <property type="entry name" value="RmlC-like_jellyroll"/>
</dbReference>
<dbReference type="PANTHER" id="PTHR46797">
    <property type="entry name" value="HTH-TYPE TRANSCRIPTIONAL REGULATOR"/>
    <property type="match status" value="1"/>
</dbReference>
<dbReference type="SMART" id="SM00530">
    <property type="entry name" value="HTH_XRE"/>
    <property type="match status" value="1"/>
</dbReference>
<dbReference type="InterPro" id="IPR013096">
    <property type="entry name" value="Cupin_2"/>
</dbReference>
<dbReference type="Gene3D" id="1.10.260.40">
    <property type="entry name" value="lambda repressor-like DNA-binding domains"/>
    <property type="match status" value="1"/>
</dbReference>
<dbReference type="InterPro" id="IPR011051">
    <property type="entry name" value="RmlC_Cupin_sf"/>
</dbReference>
<dbReference type="PROSITE" id="PS50943">
    <property type="entry name" value="HTH_CROC1"/>
    <property type="match status" value="1"/>
</dbReference>
<sequence>MSNDQAGPAPGPGIGARLRRRRRALHLTLKDVAERTGVTEGYLSQVERDRANASVRILQKLCGVLKLNVGELFDQGASGSPVLRFRDARGMAFGEGATKIKLTPGTFDHLEVLLGRFEPGGSTGVDPYTHGDSEELLLVLSGEVEVGVGGRVHRLGPLDSVHYRSSDPHRVAEATGRAEARVLWAMAPPTY</sequence>
<proteinExistence type="predicted"/>
<dbReference type="InterPro" id="IPR050807">
    <property type="entry name" value="TransReg_Diox_bact_type"/>
</dbReference>
<dbReference type="SUPFAM" id="SSF51182">
    <property type="entry name" value="RmlC-like cupins"/>
    <property type="match status" value="1"/>
</dbReference>
<comment type="caution">
    <text evidence="3">The sequence shown here is derived from an EMBL/GenBank/DDBJ whole genome shotgun (WGS) entry which is preliminary data.</text>
</comment>
<dbReference type="SUPFAM" id="SSF47413">
    <property type="entry name" value="lambda repressor-like DNA-binding domains"/>
    <property type="match status" value="1"/>
</dbReference>
<dbReference type="InterPro" id="IPR001387">
    <property type="entry name" value="Cro/C1-type_HTH"/>
</dbReference>
<dbReference type="Gene3D" id="2.60.120.10">
    <property type="entry name" value="Jelly Rolls"/>
    <property type="match status" value="1"/>
</dbReference>
<name>A0ABT4U573_9ACTN</name>
<evidence type="ECO:0000313" key="3">
    <source>
        <dbReference type="EMBL" id="MDA2812098.1"/>
    </source>
</evidence>
<dbReference type="CDD" id="cd02209">
    <property type="entry name" value="cupin_XRE_C"/>
    <property type="match status" value="1"/>
</dbReference>
<organism evidence="3 4">
    <name type="scientific">Nocardiopsis endophytica</name>
    <dbReference type="NCBI Taxonomy" id="3018445"/>
    <lineage>
        <taxon>Bacteria</taxon>
        <taxon>Bacillati</taxon>
        <taxon>Actinomycetota</taxon>
        <taxon>Actinomycetes</taxon>
        <taxon>Streptosporangiales</taxon>
        <taxon>Nocardiopsidaceae</taxon>
        <taxon>Nocardiopsis</taxon>
    </lineage>
</organism>
<reference evidence="3 4" key="1">
    <citation type="submission" date="2023-01" db="EMBL/GenBank/DDBJ databases">
        <title>Draft genome sequence of Nocardiopsis sp. RSe5-2 isolated from halophytes.</title>
        <authorList>
            <person name="Duangmal K."/>
            <person name="Chantavorakit T."/>
        </authorList>
    </citation>
    <scope>NUCLEOTIDE SEQUENCE [LARGE SCALE GENOMIC DNA]</scope>
    <source>
        <strain evidence="3 4">RSe5-2</strain>
    </source>
</reference>
<keyword evidence="1" id="KW-0238">DNA-binding</keyword>
<evidence type="ECO:0000256" key="1">
    <source>
        <dbReference type="ARBA" id="ARBA00023125"/>
    </source>
</evidence>
<protein>
    <submittedName>
        <fullName evidence="3">XRE family transcriptional regulator</fullName>
    </submittedName>
</protein>
<accession>A0ABT4U573</accession>
<keyword evidence="4" id="KW-1185">Reference proteome</keyword>
<dbReference type="CDD" id="cd00093">
    <property type="entry name" value="HTH_XRE"/>
    <property type="match status" value="1"/>
</dbReference>